<evidence type="ECO:0000313" key="4">
    <source>
        <dbReference type="EMBL" id="MTE28413.1"/>
    </source>
</evidence>
<comment type="caution">
    <text evidence="4">The sequence shown here is derived from an EMBL/GenBank/DDBJ whole genome shotgun (WGS) entry which is preliminary data.</text>
</comment>
<accession>A0A7K1GH05</accession>
<dbReference type="InterPro" id="IPR001264">
    <property type="entry name" value="Glyco_trans_51"/>
</dbReference>
<proteinExistence type="predicted"/>
<dbReference type="InterPro" id="IPR023346">
    <property type="entry name" value="Lysozyme-like_dom_sf"/>
</dbReference>
<dbReference type="EMBL" id="WJYA01000156">
    <property type="protein sequence ID" value="MTE28413.1"/>
    <property type="molecule type" value="Genomic_DNA"/>
</dbReference>
<dbReference type="GO" id="GO:0008955">
    <property type="term" value="F:peptidoglycan glycosyltransferase activity"/>
    <property type="evidence" value="ECO:0007669"/>
    <property type="project" value="TreeGrafter"/>
</dbReference>
<evidence type="ECO:0000256" key="2">
    <source>
        <dbReference type="ARBA" id="ARBA00022679"/>
    </source>
</evidence>
<dbReference type="RefSeq" id="WP_162307017.1">
    <property type="nucleotide sequence ID" value="NZ_WJYA01000156.1"/>
</dbReference>
<dbReference type="InterPro" id="IPR036950">
    <property type="entry name" value="PBP_transglycosylase"/>
</dbReference>
<dbReference type="InterPro" id="IPR050396">
    <property type="entry name" value="Glycosyltr_51/Transpeptidase"/>
</dbReference>
<dbReference type="GO" id="GO:0009252">
    <property type="term" value="P:peptidoglycan biosynthetic process"/>
    <property type="evidence" value="ECO:0007669"/>
    <property type="project" value="TreeGrafter"/>
</dbReference>
<dbReference type="PANTHER" id="PTHR32282">
    <property type="entry name" value="BINDING PROTEIN TRANSPEPTIDASE, PUTATIVE-RELATED"/>
    <property type="match status" value="1"/>
</dbReference>
<organism evidence="4 5">
    <name type="scientific">Winogradskyella ouciana</name>
    <dbReference type="NCBI Taxonomy" id="2608631"/>
    <lineage>
        <taxon>Bacteria</taxon>
        <taxon>Pseudomonadati</taxon>
        <taxon>Bacteroidota</taxon>
        <taxon>Flavobacteriia</taxon>
        <taxon>Flavobacteriales</taxon>
        <taxon>Flavobacteriaceae</taxon>
        <taxon>Winogradskyella</taxon>
    </lineage>
</organism>
<evidence type="ECO:0000256" key="1">
    <source>
        <dbReference type="ARBA" id="ARBA00004752"/>
    </source>
</evidence>
<sequence length="87" mass="9798">EEIFELYVNNTDFGSGYRGIYQAAMGYFGKEPLQLTDYESAMLAGIPNAPSVYSPDISKELAYHRVQKVLESMVDNQVITQKQADEI</sequence>
<dbReference type="AlphaFoldDB" id="A0A7K1GH05"/>
<dbReference type="Proteomes" id="UP000447545">
    <property type="component" value="Unassembled WGS sequence"/>
</dbReference>
<keyword evidence="2 4" id="KW-0808">Transferase</keyword>
<feature type="domain" description="Glycosyl transferase family 51" evidence="3">
    <location>
        <begin position="1"/>
        <end position="73"/>
    </location>
</feature>
<dbReference type="GO" id="GO:0030288">
    <property type="term" value="C:outer membrane-bounded periplasmic space"/>
    <property type="evidence" value="ECO:0007669"/>
    <property type="project" value="TreeGrafter"/>
</dbReference>
<reference evidence="4 5" key="1">
    <citation type="submission" date="2019-11" db="EMBL/GenBank/DDBJ databases">
        <title>Winogradskyella ouciana sp. nov., isolated from the hadal seawater of the Mariana Trench.</title>
        <authorList>
            <person name="Liu R."/>
        </authorList>
    </citation>
    <scope>NUCLEOTIDE SEQUENCE [LARGE SCALE GENOMIC DNA]</scope>
    <source>
        <strain evidence="4 5">ZXX205</strain>
    </source>
</reference>
<dbReference type="PANTHER" id="PTHR32282:SF33">
    <property type="entry name" value="PEPTIDOGLYCAN GLYCOSYLTRANSFERASE"/>
    <property type="match status" value="1"/>
</dbReference>
<dbReference type="Pfam" id="PF00912">
    <property type="entry name" value="Transgly"/>
    <property type="match status" value="1"/>
</dbReference>
<comment type="pathway">
    <text evidence="1">Cell wall biogenesis; peptidoglycan biosynthesis.</text>
</comment>
<dbReference type="SUPFAM" id="SSF53955">
    <property type="entry name" value="Lysozyme-like"/>
    <property type="match status" value="1"/>
</dbReference>
<keyword evidence="5" id="KW-1185">Reference proteome</keyword>
<dbReference type="Gene3D" id="1.10.3810.10">
    <property type="entry name" value="Biosynthetic peptidoglycan transglycosylase-like"/>
    <property type="match status" value="1"/>
</dbReference>
<name>A0A7K1GH05_9FLAO</name>
<gene>
    <name evidence="4" type="ORF">F1003_15935</name>
</gene>
<evidence type="ECO:0000313" key="5">
    <source>
        <dbReference type="Proteomes" id="UP000447545"/>
    </source>
</evidence>
<feature type="non-terminal residue" evidence="4">
    <location>
        <position position="1"/>
    </location>
</feature>
<feature type="non-terminal residue" evidence="4">
    <location>
        <position position="87"/>
    </location>
</feature>
<protein>
    <submittedName>
        <fullName evidence="4">Glycosyl transferase</fullName>
    </submittedName>
</protein>
<evidence type="ECO:0000259" key="3">
    <source>
        <dbReference type="Pfam" id="PF00912"/>
    </source>
</evidence>